<comment type="caution">
    <text evidence="3">The sequence shown here is derived from an EMBL/GenBank/DDBJ whole genome shotgun (WGS) entry which is preliminary data.</text>
</comment>
<dbReference type="InterPro" id="IPR050570">
    <property type="entry name" value="Cell_wall_metabolism_enzyme"/>
</dbReference>
<keyword evidence="1" id="KW-0732">Signal</keyword>
<dbReference type="PATRIC" id="fig|1398.22.peg.2093"/>
<dbReference type="EMBL" id="LRPN01000078">
    <property type="protein sequence ID" value="KWZ81151.1"/>
    <property type="molecule type" value="Genomic_DNA"/>
</dbReference>
<dbReference type="CDD" id="cd12797">
    <property type="entry name" value="M23_peptidase"/>
    <property type="match status" value="1"/>
</dbReference>
<evidence type="ECO:0000313" key="4">
    <source>
        <dbReference type="Proteomes" id="UP000070376"/>
    </source>
</evidence>
<dbReference type="Proteomes" id="UP000070376">
    <property type="component" value="Unassembled WGS sequence"/>
</dbReference>
<sequence>MKIRFSFHTKRKRIFILRFFCFDNIDRKRVFTLRFTLLFYLVTGLSFSAIHAQAKEIPDKEMYKKRMELYQHMEAFTQIPWYNLAAIDQYERSIRFVRSDLPKPAGLISIYFPPEKWSGLANPNHNDTHPLSIAFFGGIGKDGNGDGKANRNDDLDVLFTLSEYLLRYGTDDDDFEIALWHYYKRDKAVQLITEKAKIYKTFGTIQLTDKAFPIPPGYNYSYRSTWGDRRGWGGRRIHEGTDIFADYGVPVRATCYGVIELKGWNKYGGWRIGIRDLNNSYHYFAHLSGYAKNLHVGQVVKPGMLIGSVGSTGYGPPGTSGKFPPHLHYGIYKDNGRSEWSFDPYPSLRRWESLEKQRK</sequence>
<evidence type="ECO:0000259" key="2">
    <source>
        <dbReference type="Pfam" id="PF01551"/>
    </source>
</evidence>
<dbReference type="Pfam" id="PF01551">
    <property type="entry name" value="Peptidase_M23"/>
    <property type="match status" value="1"/>
</dbReference>
<dbReference type="SUPFAM" id="SSF51261">
    <property type="entry name" value="Duplicated hybrid motif"/>
    <property type="match status" value="1"/>
</dbReference>
<evidence type="ECO:0000256" key="1">
    <source>
        <dbReference type="ARBA" id="ARBA00022729"/>
    </source>
</evidence>
<dbReference type="AlphaFoldDB" id="A0A133KNM6"/>
<gene>
    <name evidence="3" type="ORF">HMPREF3213_02087</name>
</gene>
<protein>
    <submittedName>
        <fullName evidence="3">Peptidase, M23 family</fullName>
    </submittedName>
</protein>
<dbReference type="InterPro" id="IPR011055">
    <property type="entry name" value="Dup_hybrid_motif"/>
</dbReference>
<dbReference type="InterPro" id="IPR016047">
    <property type="entry name" value="M23ase_b-sheet_dom"/>
</dbReference>
<name>A0A133KNM6_HEYCO</name>
<evidence type="ECO:0000313" key="3">
    <source>
        <dbReference type="EMBL" id="KWZ81151.1"/>
    </source>
</evidence>
<proteinExistence type="predicted"/>
<dbReference type="PANTHER" id="PTHR21666">
    <property type="entry name" value="PEPTIDASE-RELATED"/>
    <property type="match status" value="1"/>
</dbReference>
<dbReference type="PANTHER" id="PTHR21666:SF289">
    <property type="entry name" value="L-ALA--D-GLU ENDOPEPTIDASE"/>
    <property type="match status" value="1"/>
</dbReference>
<feature type="domain" description="M23ase beta-sheet core" evidence="2">
    <location>
        <begin position="237"/>
        <end position="335"/>
    </location>
</feature>
<dbReference type="GO" id="GO:0004222">
    <property type="term" value="F:metalloendopeptidase activity"/>
    <property type="evidence" value="ECO:0007669"/>
    <property type="project" value="TreeGrafter"/>
</dbReference>
<reference evidence="4" key="1">
    <citation type="submission" date="2016-01" db="EMBL/GenBank/DDBJ databases">
        <authorList>
            <person name="Mitreva M."/>
            <person name="Pepin K.H."/>
            <person name="Mihindukulasuriya K.A."/>
            <person name="Fulton R."/>
            <person name="Fronick C."/>
            <person name="O'Laughlin M."/>
            <person name="Miner T."/>
            <person name="Herter B."/>
            <person name="Rosa B.A."/>
            <person name="Cordes M."/>
            <person name="Tomlinson C."/>
            <person name="Wollam A."/>
            <person name="Palsikar V.B."/>
            <person name="Mardis E.R."/>
            <person name="Wilson R.K."/>
        </authorList>
    </citation>
    <scope>NUCLEOTIDE SEQUENCE [LARGE SCALE GENOMIC DNA]</scope>
    <source>
        <strain evidence="4">GED7749B</strain>
    </source>
</reference>
<accession>A0A133KNM6</accession>
<dbReference type="Gene3D" id="2.70.70.10">
    <property type="entry name" value="Glucose Permease (Domain IIA)"/>
    <property type="match status" value="1"/>
</dbReference>
<organism evidence="3 4">
    <name type="scientific">Heyndrickxia coagulans</name>
    <name type="common">Weizmannia coagulans</name>
    <dbReference type="NCBI Taxonomy" id="1398"/>
    <lineage>
        <taxon>Bacteria</taxon>
        <taxon>Bacillati</taxon>
        <taxon>Bacillota</taxon>
        <taxon>Bacilli</taxon>
        <taxon>Bacillales</taxon>
        <taxon>Bacillaceae</taxon>
        <taxon>Heyndrickxia</taxon>
    </lineage>
</organism>